<dbReference type="RefSeq" id="WP_126503654.1">
    <property type="nucleotide sequence ID" value="NZ_RXNV01000001.1"/>
</dbReference>
<protein>
    <submittedName>
        <fullName evidence="1">3-methylcrotonyl-CoA carboxylase</fullName>
    </submittedName>
</protein>
<evidence type="ECO:0000313" key="1">
    <source>
        <dbReference type="EMBL" id="RTR34428.1"/>
    </source>
</evidence>
<evidence type="ECO:0000313" key="2">
    <source>
        <dbReference type="Proteomes" id="UP000282060"/>
    </source>
</evidence>
<name>A0A431WG96_9GAMM</name>
<gene>
    <name evidence="1" type="ORF">EKG39_01765</name>
</gene>
<dbReference type="Gene3D" id="2.40.50.100">
    <property type="match status" value="1"/>
</dbReference>
<dbReference type="SUPFAM" id="SSF51230">
    <property type="entry name" value="Single hybrid motif"/>
    <property type="match status" value="1"/>
</dbReference>
<organism evidence="1 2">
    <name type="scientific">Shewanella atlantica</name>
    <dbReference type="NCBI Taxonomy" id="271099"/>
    <lineage>
        <taxon>Bacteria</taxon>
        <taxon>Pseudomonadati</taxon>
        <taxon>Pseudomonadota</taxon>
        <taxon>Gammaproteobacteria</taxon>
        <taxon>Alteromonadales</taxon>
        <taxon>Shewanellaceae</taxon>
        <taxon>Shewanella</taxon>
    </lineage>
</organism>
<dbReference type="InterPro" id="IPR011053">
    <property type="entry name" value="Single_hybrid_motif"/>
</dbReference>
<proteinExistence type="predicted"/>
<keyword evidence="2" id="KW-1185">Reference proteome</keyword>
<accession>A0A431WG96</accession>
<dbReference type="EMBL" id="RXNV01000001">
    <property type="protein sequence ID" value="RTR34428.1"/>
    <property type="molecule type" value="Genomic_DNA"/>
</dbReference>
<dbReference type="Proteomes" id="UP000282060">
    <property type="component" value="Unassembled WGS sequence"/>
</dbReference>
<comment type="caution">
    <text evidence="1">The sequence shown here is derived from an EMBL/GenBank/DDBJ whole genome shotgun (WGS) entry which is preliminary data.</text>
</comment>
<reference evidence="1 2" key="1">
    <citation type="submission" date="2018-12" db="EMBL/GenBank/DDBJ databases">
        <authorList>
            <person name="Yu L."/>
        </authorList>
    </citation>
    <scope>NUCLEOTIDE SEQUENCE [LARGE SCALE GENOMIC DNA]</scope>
    <source>
        <strain evidence="1 2">HAW-EB5</strain>
    </source>
</reference>
<sequence>MKMTYSAIESPFDGTVSAFFFEPGELVSDGSLLVEVSPSDAPVKGDK</sequence>
<dbReference type="OrthoDB" id="6271415at2"/>
<dbReference type="AlphaFoldDB" id="A0A431WG96"/>